<keyword evidence="5 11" id="KW-0812">Transmembrane</keyword>
<evidence type="ECO:0000313" key="12">
    <source>
        <dbReference type="Proteomes" id="UP000694844"/>
    </source>
</evidence>
<keyword evidence="9 11" id="KW-0472">Membrane</keyword>
<dbReference type="EC" id="2.4.1.-" evidence="11"/>
<dbReference type="KEGG" id="cvn:111099740"/>
<evidence type="ECO:0000256" key="1">
    <source>
        <dbReference type="ARBA" id="ARBA00004323"/>
    </source>
</evidence>
<dbReference type="GO" id="GO:0006493">
    <property type="term" value="P:protein O-linked glycosylation"/>
    <property type="evidence" value="ECO:0007669"/>
    <property type="project" value="TreeGrafter"/>
</dbReference>
<feature type="transmembrane region" description="Helical" evidence="11">
    <location>
        <begin position="7"/>
        <end position="24"/>
    </location>
</feature>
<dbReference type="GeneID" id="111099740"/>
<gene>
    <name evidence="13" type="primary">LOC111099740</name>
</gene>
<dbReference type="FunFam" id="3.90.550.50:FF:000001">
    <property type="entry name" value="Hexosyltransferase"/>
    <property type="match status" value="1"/>
</dbReference>
<keyword evidence="7 11" id="KW-1133">Transmembrane helix</keyword>
<accession>A0A8B8A5Y5</accession>
<evidence type="ECO:0000256" key="9">
    <source>
        <dbReference type="ARBA" id="ARBA00023136"/>
    </source>
</evidence>
<comment type="similarity">
    <text evidence="2 11">Belongs to the glycosyltransferase 31 family.</text>
</comment>
<dbReference type="OrthoDB" id="5512589at2759"/>
<dbReference type="GO" id="GO:0016758">
    <property type="term" value="F:hexosyltransferase activity"/>
    <property type="evidence" value="ECO:0007669"/>
    <property type="project" value="InterPro"/>
</dbReference>
<comment type="subcellular location">
    <subcellularLocation>
        <location evidence="1 11">Golgi apparatus membrane</location>
        <topology evidence="1 11">Single-pass type II membrane protein</topology>
    </subcellularLocation>
</comment>
<dbReference type="Pfam" id="PF01762">
    <property type="entry name" value="Galactosyl_T"/>
    <property type="match status" value="1"/>
</dbReference>
<protein>
    <recommendedName>
        <fullName evidence="11">Hexosyltransferase</fullName>
        <ecNumber evidence="11">2.4.1.-</ecNumber>
    </recommendedName>
</protein>
<dbReference type="PANTHER" id="PTHR11214:SF314">
    <property type="entry name" value="HEXOSYLTRANSFERASE"/>
    <property type="match status" value="1"/>
</dbReference>
<sequence length="302" mass="35250">MKYRYCVYLLLMNLIVIIAIFSYTNRYSVFFRNEQVSTKTVISYTKVKIFTPKICSDDIELLILIPSTTWNFKQRDAIRRTWGNTKSSDAKTKVMFFTGQCINDTLQKVIEEEMALFRDVVQENIKESYQTLTEKSIALLRWASSNCPKVTYVLKTDDDMFINIQNLVNVLRERKPTKAILGVKNSHSSPFRDKRSKWYVSREQYSKDRYPPYISGTAYVMTGDIISALYNSTRHVPLLFIEDVYITGICRELIGAEAIYLPGFDSSKNNGKINGKHFEKRITGHHFSPQDIIQMWEELMRE</sequence>
<keyword evidence="3 11" id="KW-0328">Glycosyltransferase</keyword>
<evidence type="ECO:0000256" key="7">
    <source>
        <dbReference type="ARBA" id="ARBA00022989"/>
    </source>
</evidence>
<dbReference type="AlphaFoldDB" id="A0A8B8A5Y5"/>
<proteinExistence type="inferred from homology"/>
<evidence type="ECO:0000256" key="6">
    <source>
        <dbReference type="ARBA" id="ARBA00022968"/>
    </source>
</evidence>
<evidence type="ECO:0000256" key="8">
    <source>
        <dbReference type="ARBA" id="ARBA00023034"/>
    </source>
</evidence>
<evidence type="ECO:0000256" key="5">
    <source>
        <dbReference type="ARBA" id="ARBA00022692"/>
    </source>
</evidence>
<evidence type="ECO:0000313" key="13">
    <source>
        <dbReference type="RefSeq" id="XP_022286877.1"/>
    </source>
</evidence>
<evidence type="ECO:0000256" key="2">
    <source>
        <dbReference type="ARBA" id="ARBA00008661"/>
    </source>
</evidence>
<evidence type="ECO:0000256" key="3">
    <source>
        <dbReference type="ARBA" id="ARBA00022676"/>
    </source>
</evidence>
<reference evidence="13" key="1">
    <citation type="submission" date="2025-08" db="UniProtKB">
        <authorList>
            <consortium name="RefSeq"/>
        </authorList>
    </citation>
    <scope>IDENTIFICATION</scope>
    <source>
        <tissue evidence="13">Whole sample</tissue>
    </source>
</reference>
<dbReference type="Gene3D" id="3.90.550.50">
    <property type="match status" value="1"/>
</dbReference>
<dbReference type="InterPro" id="IPR002659">
    <property type="entry name" value="Glyco_trans_31"/>
</dbReference>
<keyword evidence="6 11" id="KW-0735">Signal-anchor</keyword>
<dbReference type="PANTHER" id="PTHR11214">
    <property type="entry name" value="BETA-1,3-N-ACETYLGLUCOSAMINYLTRANSFERASE"/>
    <property type="match status" value="1"/>
</dbReference>
<dbReference type="Proteomes" id="UP000694844">
    <property type="component" value="Chromosome 6"/>
</dbReference>
<keyword evidence="4" id="KW-0808">Transferase</keyword>
<keyword evidence="12" id="KW-1185">Reference proteome</keyword>
<dbReference type="RefSeq" id="XP_022286877.1">
    <property type="nucleotide sequence ID" value="XM_022431169.1"/>
</dbReference>
<evidence type="ECO:0000256" key="10">
    <source>
        <dbReference type="ARBA" id="ARBA00023180"/>
    </source>
</evidence>
<keyword evidence="10" id="KW-0325">Glycoprotein</keyword>
<keyword evidence="8 11" id="KW-0333">Golgi apparatus</keyword>
<dbReference type="GO" id="GO:0000139">
    <property type="term" value="C:Golgi membrane"/>
    <property type="evidence" value="ECO:0007669"/>
    <property type="project" value="UniProtKB-SubCell"/>
</dbReference>
<name>A0A8B8A5Y5_CRAVI</name>
<evidence type="ECO:0000256" key="4">
    <source>
        <dbReference type="ARBA" id="ARBA00022679"/>
    </source>
</evidence>
<evidence type="ECO:0000256" key="11">
    <source>
        <dbReference type="RuleBase" id="RU363063"/>
    </source>
</evidence>
<organism evidence="12 13">
    <name type="scientific">Crassostrea virginica</name>
    <name type="common">Eastern oyster</name>
    <dbReference type="NCBI Taxonomy" id="6565"/>
    <lineage>
        <taxon>Eukaryota</taxon>
        <taxon>Metazoa</taxon>
        <taxon>Spiralia</taxon>
        <taxon>Lophotrochozoa</taxon>
        <taxon>Mollusca</taxon>
        <taxon>Bivalvia</taxon>
        <taxon>Autobranchia</taxon>
        <taxon>Pteriomorphia</taxon>
        <taxon>Ostreida</taxon>
        <taxon>Ostreoidea</taxon>
        <taxon>Ostreidae</taxon>
        <taxon>Crassostrea</taxon>
    </lineage>
</organism>